<dbReference type="Proteomes" id="UP000193431">
    <property type="component" value="Chromosome"/>
</dbReference>
<keyword evidence="3" id="KW-1185">Reference proteome</keyword>
<reference evidence="2 3" key="1">
    <citation type="submission" date="2016-11" db="EMBL/GenBank/DDBJ databases">
        <title>Trade-off between light-utilization and light-protection in marine flavobacteria.</title>
        <authorList>
            <person name="Kumagai Y."/>
        </authorList>
    </citation>
    <scope>NUCLEOTIDE SEQUENCE [LARGE SCALE GENOMIC DNA]</scope>
    <source>
        <strain evidence="2 3">JCM 13191</strain>
    </source>
</reference>
<gene>
    <name evidence="2" type="ORF">BST97_09110</name>
</gene>
<organism evidence="2 3">
    <name type="scientific">Nonlabens spongiae</name>
    <dbReference type="NCBI Taxonomy" id="331648"/>
    <lineage>
        <taxon>Bacteria</taxon>
        <taxon>Pseudomonadati</taxon>
        <taxon>Bacteroidota</taxon>
        <taxon>Flavobacteriia</taxon>
        <taxon>Flavobacteriales</taxon>
        <taxon>Flavobacteriaceae</taxon>
        <taxon>Nonlabens</taxon>
    </lineage>
</organism>
<feature type="signal peptide" evidence="1">
    <location>
        <begin position="1"/>
        <end position="25"/>
    </location>
</feature>
<sequence length="169" mass="19200">MKLFNSRLRLILPILILISSGFAFSQTDSLTTSNNKPYYVYQTVTVVESIIPSGIGRSRMIFGTEDRDYRDFTSTRSSENDERNKSSRREIRVKDFEETKLLNFFNIAGIRFQNIAANDAVVTSKINELAEQGWELAFVNSGTESYGGDGDSNGIYVTRYIFKKSMNVD</sequence>
<dbReference type="AlphaFoldDB" id="A0A1W6MKN5"/>
<dbReference type="RefSeq" id="WP_085766940.1">
    <property type="nucleotide sequence ID" value="NZ_CP019344.1"/>
</dbReference>
<dbReference type="EMBL" id="CP019344">
    <property type="protein sequence ID" value="ARN78143.1"/>
    <property type="molecule type" value="Genomic_DNA"/>
</dbReference>
<evidence type="ECO:0000313" key="3">
    <source>
        <dbReference type="Proteomes" id="UP000193431"/>
    </source>
</evidence>
<keyword evidence="1" id="KW-0732">Signal</keyword>
<protein>
    <recommendedName>
        <fullName evidence="4">DUF4177 domain-containing protein</fullName>
    </recommendedName>
</protein>
<name>A0A1W6MKN5_9FLAO</name>
<dbReference type="STRING" id="331648.BST97_09110"/>
<proteinExistence type="predicted"/>
<evidence type="ECO:0008006" key="4">
    <source>
        <dbReference type="Google" id="ProtNLM"/>
    </source>
</evidence>
<evidence type="ECO:0000313" key="2">
    <source>
        <dbReference type="EMBL" id="ARN78143.1"/>
    </source>
</evidence>
<accession>A0A1W6MKN5</accession>
<evidence type="ECO:0000256" key="1">
    <source>
        <dbReference type="SAM" id="SignalP"/>
    </source>
</evidence>
<feature type="chain" id="PRO_5012190640" description="DUF4177 domain-containing protein" evidence="1">
    <location>
        <begin position="26"/>
        <end position="169"/>
    </location>
</feature>